<evidence type="ECO:0000256" key="3">
    <source>
        <dbReference type="ARBA" id="ARBA00006341"/>
    </source>
</evidence>
<dbReference type="NCBIfam" id="TIGR00119">
    <property type="entry name" value="acolac_sm"/>
    <property type="match status" value="1"/>
</dbReference>
<dbReference type="InterPro" id="IPR019455">
    <property type="entry name" value="Acetolactate_synth_ssu_C"/>
</dbReference>
<dbReference type="GO" id="GO:0005829">
    <property type="term" value="C:cytosol"/>
    <property type="evidence" value="ECO:0007669"/>
    <property type="project" value="TreeGrafter"/>
</dbReference>
<evidence type="ECO:0000313" key="10">
    <source>
        <dbReference type="EMBL" id="AFM03849.1"/>
    </source>
</evidence>
<dbReference type="InterPro" id="IPR002912">
    <property type="entry name" value="ACT_dom"/>
</dbReference>
<dbReference type="KEGG" id="fli:Fleli_1422"/>
<keyword evidence="11" id="KW-1185">Reference proteome</keyword>
<dbReference type="GO" id="GO:0009097">
    <property type="term" value="P:isoleucine biosynthetic process"/>
    <property type="evidence" value="ECO:0007669"/>
    <property type="project" value="UniProtKB-UniRule"/>
</dbReference>
<proteinExistence type="inferred from homology"/>
<sequence length="179" mass="20626">MKKRYTLSIFTENVVGILNRVNGIFTRRKINIESIAASESEIKDVYRYTMVVEVTEEEIRKIALQIEKQIEVITATYYLDSDIVYQEIALYKMSNDVLLAGGNVEKIIRLHQARILSVEKEFTVIEKTGHQEETHQLFKELKPYGILEFVRSGRVAIAKPMQTLSSIVNELENLTEEAN</sequence>
<evidence type="ECO:0000256" key="4">
    <source>
        <dbReference type="ARBA" id="ARBA00011744"/>
    </source>
</evidence>
<comment type="subunit">
    <text evidence="4 8">Dimer of large and small chains.</text>
</comment>
<keyword evidence="6 8" id="KW-0100">Branched-chain amino acid biosynthesis</keyword>
<dbReference type="OrthoDB" id="1523722at2"/>
<comment type="similarity">
    <text evidence="3 8">Belongs to the acetolactate synthase small subunit family.</text>
</comment>
<dbReference type="SUPFAM" id="SSF55021">
    <property type="entry name" value="ACT-like"/>
    <property type="match status" value="2"/>
</dbReference>
<dbReference type="GO" id="GO:0003984">
    <property type="term" value="F:acetolactate synthase activity"/>
    <property type="evidence" value="ECO:0007669"/>
    <property type="project" value="UniProtKB-UniRule"/>
</dbReference>
<dbReference type="InterPro" id="IPR027271">
    <property type="entry name" value="Acetolactate_synth/TF_NikR_C"/>
</dbReference>
<protein>
    <recommendedName>
        <fullName evidence="8">Acetolactate synthase small subunit</fullName>
        <shortName evidence="8">AHAS</shortName>
        <shortName evidence="8">ALS</shortName>
        <ecNumber evidence="8">2.2.1.6</ecNumber>
    </recommendedName>
    <alternativeName>
        <fullName evidence="8">Acetohydroxy-acid synthase small subunit</fullName>
    </alternativeName>
</protein>
<evidence type="ECO:0000313" key="11">
    <source>
        <dbReference type="Proteomes" id="UP000006054"/>
    </source>
</evidence>
<dbReference type="InterPro" id="IPR045865">
    <property type="entry name" value="ACT-like_dom_sf"/>
</dbReference>
<feature type="domain" description="ACT" evidence="9">
    <location>
        <begin position="6"/>
        <end position="86"/>
    </location>
</feature>
<comment type="pathway">
    <text evidence="1 8">Amino-acid biosynthesis; L-isoleucine biosynthesis; L-isoleucine from 2-oxobutanoate: step 1/4.</text>
</comment>
<comment type="pathway">
    <text evidence="2 8">Amino-acid biosynthesis; L-valine biosynthesis; L-valine from pyruvate: step 1/4.</text>
</comment>
<dbReference type="PATRIC" id="fig|880071.3.peg.1398"/>
<reference evidence="11" key="1">
    <citation type="submission" date="2012-06" db="EMBL/GenBank/DDBJ databases">
        <title>The complete genome of Flexibacter litoralis DSM 6794.</title>
        <authorList>
            <person name="Lucas S."/>
            <person name="Copeland A."/>
            <person name="Lapidus A."/>
            <person name="Glavina del Rio T."/>
            <person name="Dalin E."/>
            <person name="Tice H."/>
            <person name="Bruce D."/>
            <person name="Goodwin L."/>
            <person name="Pitluck S."/>
            <person name="Peters L."/>
            <person name="Ovchinnikova G."/>
            <person name="Lu M."/>
            <person name="Kyrpides N."/>
            <person name="Mavromatis K."/>
            <person name="Ivanova N."/>
            <person name="Brettin T."/>
            <person name="Detter J.C."/>
            <person name="Han C."/>
            <person name="Larimer F."/>
            <person name="Land M."/>
            <person name="Hauser L."/>
            <person name="Markowitz V."/>
            <person name="Cheng J.-F."/>
            <person name="Hugenholtz P."/>
            <person name="Woyke T."/>
            <person name="Wu D."/>
            <person name="Spring S."/>
            <person name="Lang E."/>
            <person name="Kopitz M."/>
            <person name="Brambilla E."/>
            <person name="Klenk H.-P."/>
            <person name="Eisen J.A."/>
        </authorList>
    </citation>
    <scope>NUCLEOTIDE SEQUENCE [LARGE SCALE GENOMIC DNA]</scope>
    <source>
        <strain evidence="11">ATCC 23117 / DSM 6794 / NBRC 15988 / NCIMB 1366 / Sio-4</strain>
    </source>
</reference>
<dbReference type="STRING" id="880071.Fleli_1422"/>
<dbReference type="PANTHER" id="PTHR30239:SF0">
    <property type="entry name" value="ACETOLACTATE SYNTHASE SMALL SUBUNIT 1, CHLOROPLASTIC"/>
    <property type="match status" value="1"/>
</dbReference>
<dbReference type="RefSeq" id="WP_014797306.1">
    <property type="nucleotide sequence ID" value="NC_018018.1"/>
</dbReference>
<dbReference type="GO" id="GO:1990610">
    <property type="term" value="F:acetolactate synthase regulator activity"/>
    <property type="evidence" value="ECO:0007669"/>
    <property type="project" value="UniProtKB-UniRule"/>
</dbReference>
<dbReference type="HOGENOM" id="CLU_055003_3_1_10"/>
<dbReference type="InterPro" id="IPR004789">
    <property type="entry name" value="Acetalactate_synth_ssu"/>
</dbReference>
<gene>
    <name evidence="10" type="ordered locus">Fleli_1422</name>
</gene>
<dbReference type="AlphaFoldDB" id="I4AIR4"/>
<evidence type="ECO:0000256" key="2">
    <source>
        <dbReference type="ARBA" id="ARBA00005025"/>
    </source>
</evidence>
<keyword evidence="5 8" id="KW-0028">Amino-acid biosynthesis</keyword>
<dbReference type="EC" id="2.2.1.6" evidence="8"/>
<comment type="function">
    <text evidence="8">Catalyzes the conversion of 2 pyruvate molecules into acetolactate in the first common step of the biosynthetic pathway of the branched-amino acids such as leucine, isoleucine, and valine.</text>
</comment>
<comment type="catalytic activity">
    <reaction evidence="7 8">
        <text>2 pyruvate + H(+) = (2S)-2-acetolactate + CO2</text>
        <dbReference type="Rhea" id="RHEA:25249"/>
        <dbReference type="ChEBI" id="CHEBI:15361"/>
        <dbReference type="ChEBI" id="CHEBI:15378"/>
        <dbReference type="ChEBI" id="CHEBI:16526"/>
        <dbReference type="ChEBI" id="CHEBI:58476"/>
        <dbReference type="EC" id="2.2.1.6"/>
    </reaction>
</comment>
<dbReference type="PROSITE" id="PS51671">
    <property type="entry name" value="ACT"/>
    <property type="match status" value="1"/>
</dbReference>
<evidence type="ECO:0000256" key="1">
    <source>
        <dbReference type="ARBA" id="ARBA00004974"/>
    </source>
</evidence>
<name>I4AIR4_BERLS</name>
<evidence type="ECO:0000256" key="7">
    <source>
        <dbReference type="ARBA" id="ARBA00048670"/>
    </source>
</evidence>
<evidence type="ECO:0000256" key="8">
    <source>
        <dbReference type="RuleBase" id="RU368092"/>
    </source>
</evidence>
<dbReference type="Gene3D" id="3.30.70.260">
    <property type="match status" value="1"/>
</dbReference>
<dbReference type="EMBL" id="CP003345">
    <property type="protein sequence ID" value="AFM03849.1"/>
    <property type="molecule type" value="Genomic_DNA"/>
</dbReference>
<dbReference type="UniPathway" id="UPA00049">
    <property type="reaction ID" value="UER00059"/>
</dbReference>
<dbReference type="Gene3D" id="3.30.70.1150">
    <property type="entry name" value="ACT-like. Chain A, domain 2"/>
    <property type="match status" value="1"/>
</dbReference>
<dbReference type="CDD" id="cd04878">
    <property type="entry name" value="ACT_AHAS"/>
    <property type="match status" value="1"/>
</dbReference>
<evidence type="ECO:0000256" key="6">
    <source>
        <dbReference type="ARBA" id="ARBA00023304"/>
    </source>
</evidence>
<keyword evidence="8 10" id="KW-0808">Transferase</keyword>
<dbReference type="Proteomes" id="UP000006054">
    <property type="component" value="Chromosome"/>
</dbReference>
<dbReference type="GO" id="GO:0009099">
    <property type="term" value="P:L-valine biosynthetic process"/>
    <property type="evidence" value="ECO:0007669"/>
    <property type="project" value="UniProtKB-UniRule"/>
</dbReference>
<evidence type="ECO:0000259" key="9">
    <source>
        <dbReference type="PROSITE" id="PS51671"/>
    </source>
</evidence>
<dbReference type="Pfam" id="PF10369">
    <property type="entry name" value="ALS_ss_C"/>
    <property type="match status" value="1"/>
</dbReference>
<organism evidence="10 11">
    <name type="scientific">Bernardetia litoralis (strain ATCC 23117 / DSM 6794 / NBRC 15988 / NCIMB 1366 / Fx l1 / Sio-4)</name>
    <name type="common">Flexibacter litoralis</name>
    <dbReference type="NCBI Taxonomy" id="880071"/>
    <lineage>
        <taxon>Bacteria</taxon>
        <taxon>Pseudomonadati</taxon>
        <taxon>Bacteroidota</taxon>
        <taxon>Cytophagia</taxon>
        <taxon>Cytophagales</taxon>
        <taxon>Bernardetiaceae</taxon>
        <taxon>Bernardetia</taxon>
    </lineage>
</organism>
<dbReference type="eggNOG" id="COG0440">
    <property type="taxonomic scope" value="Bacteria"/>
</dbReference>
<dbReference type="Pfam" id="PF22629">
    <property type="entry name" value="ACT_AHAS_ss"/>
    <property type="match status" value="1"/>
</dbReference>
<evidence type="ECO:0000256" key="5">
    <source>
        <dbReference type="ARBA" id="ARBA00022605"/>
    </source>
</evidence>
<dbReference type="InterPro" id="IPR054480">
    <property type="entry name" value="AHAS_small-like_ACT"/>
</dbReference>
<accession>I4AIR4</accession>
<dbReference type="PANTHER" id="PTHR30239">
    <property type="entry name" value="ACETOLACTATE SYNTHASE SMALL SUBUNIT"/>
    <property type="match status" value="1"/>
</dbReference>
<dbReference type="InterPro" id="IPR039557">
    <property type="entry name" value="AHAS_ACT"/>
</dbReference>
<dbReference type="UniPathway" id="UPA00047">
    <property type="reaction ID" value="UER00055"/>
</dbReference>